<dbReference type="KEGG" id="acab:QRX50_17380"/>
<reference evidence="6 7" key="1">
    <citation type="submission" date="2023-06" db="EMBL/GenBank/DDBJ databases">
        <authorList>
            <person name="Oyuntsetseg B."/>
            <person name="Kim S.B."/>
        </authorList>
    </citation>
    <scope>NUCLEOTIDE SEQUENCE [LARGE SCALE GENOMIC DNA]</scope>
    <source>
        <strain evidence="6 7">2-15</strain>
    </source>
</reference>
<dbReference type="EMBL" id="CP127294">
    <property type="protein sequence ID" value="WIX82407.1"/>
    <property type="molecule type" value="Genomic_DNA"/>
</dbReference>
<dbReference type="PANTHER" id="PTHR30055:SF238">
    <property type="entry name" value="MYCOFACTOCIN BIOSYNTHESIS TRANSCRIPTIONAL REGULATOR MFTR-RELATED"/>
    <property type="match status" value="1"/>
</dbReference>
<sequence>MTKAGLRERKKEATRQAIRAAAVALYRSRGPHEVTVDQICAKAGVSARTFFNYFDSKEAAVFSLALTPDGVRSGVAARPASERPLATLRAVFTERFTEASADPTFGERALMLREYPELWGRLAHVNKLVEEAALESIAARTGLAVDDLYVRLTVEAAFAANRAAFKCWYPGSDPDLVVLLNQAMDALDSGLEPPA</sequence>
<dbReference type="SUPFAM" id="SSF46689">
    <property type="entry name" value="Homeodomain-like"/>
    <property type="match status" value="1"/>
</dbReference>
<dbReference type="InterPro" id="IPR001647">
    <property type="entry name" value="HTH_TetR"/>
</dbReference>
<gene>
    <name evidence="6" type="ORF">QRX50_17380</name>
</gene>
<evidence type="ECO:0000256" key="3">
    <source>
        <dbReference type="ARBA" id="ARBA00023163"/>
    </source>
</evidence>
<keyword evidence="3" id="KW-0804">Transcription</keyword>
<dbReference type="Proteomes" id="UP001236014">
    <property type="component" value="Chromosome"/>
</dbReference>
<organism evidence="6 7">
    <name type="scientific">Amycolatopsis carbonis</name>
    <dbReference type="NCBI Taxonomy" id="715471"/>
    <lineage>
        <taxon>Bacteria</taxon>
        <taxon>Bacillati</taxon>
        <taxon>Actinomycetota</taxon>
        <taxon>Actinomycetes</taxon>
        <taxon>Pseudonocardiales</taxon>
        <taxon>Pseudonocardiaceae</taxon>
        <taxon>Amycolatopsis</taxon>
    </lineage>
</organism>
<dbReference type="InterPro" id="IPR041347">
    <property type="entry name" value="MftR_C"/>
</dbReference>
<proteinExistence type="predicted"/>
<dbReference type="Pfam" id="PF00440">
    <property type="entry name" value="TetR_N"/>
    <property type="match status" value="1"/>
</dbReference>
<keyword evidence="2 4" id="KW-0238">DNA-binding</keyword>
<dbReference type="Gene3D" id="1.10.10.60">
    <property type="entry name" value="Homeodomain-like"/>
    <property type="match status" value="1"/>
</dbReference>
<dbReference type="PROSITE" id="PS50977">
    <property type="entry name" value="HTH_TETR_2"/>
    <property type="match status" value="1"/>
</dbReference>
<dbReference type="Pfam" id="PF17754">
    <property type="entry name" value="TetR_C_14"/>
    <property type="match status" value="1"/>
</dbReference>
<dbReference type="PANTHER" id="PTHR30055">
    <property type="entry name" value="HTH-TYPE TRANSCRIPTIONAL REGULATOR RUTR"/>
    <property type="match status" value="1"/>
</dbReference>
<evidence type="ECO:0000256" key="4">
    <source>
        <dbReference type="PROSITE-ProRule" id="PRU00335"/>
    </source>
</evidence>
<dbReference type="RefSeq" id="WP_285972977.1">
    <property type="nucleotide sequence ID" value="NZ_CP127294.1"/>
</dbReference>
<evidence type="ECO:0000256" key="1">
    <source>
        <dbReference type="ARBA" id="ARBA00023015"/>
    </source>
</evidence>
<dbReference type="GO" id="GO:0000976">
    <property type="term" value="F:transcription cis-regulatory region binding"/>
    <property type="evidence" value="ECO:0007669"/>
    <property type="project" value="TreeGrafter"/>
</dbReference>
<evidence type="ECO:0000313" key="7">
    <source>
        <dbReference type="Proteomes" id="UP001236014"/>
    </source>
</evidence>
<dbReference type="InterPro" id="IPR009057">
    <property type="entry name" value="Homeodomain-like_sf"/>
</dbReference>
<dbReference type="GO" id="GO:0003700">
    <property type="term" value="F:DNA-binding transcription factor activity"/>
    <property type="evidence" value="ECO:0007669"/>
    <property type="project" value="TreeGrafter"/>
</dbReference>
<dbReference type="Gene3D" id="1.10.357.10">
    <property type="entry name" value="Tetracycline Repressor, domain 2"/>
    <property type="match status" value="1"/>
</dbReference>
<dbReference type="InterPro" id="IPR023772">
    <property type="entry name" value="DNA-bd_HTH_TetR-type_CS"/>
</dbReference>
<feature type="domain" description="HTH tetR-type" evidence="5">
    <location>
        <begin position="12"/>
        <end position="72"/>
    </location>
</feature>
<feature type="DNA-binding region" description="H-T-H motif" evidence="4">
    <location>
        <begin position="35"/>
        <end position="54"/>
    </location>
</feature>
<keyword evidence="1" id="KW-0805">Transcription regulation</keyword>
<evidence type="ECO:0000313" key="6">
    <source>
        <dbReference type="EMBL" id="WIX82407.1"/>
    </source>
</evidence>
<keyword evidence="7" id="KW-1185">Reference proteome</keyword>
<dbReference type="InterPro" id="IPR050109">
    <property type="entry name" value="HTH-type_TetR-like_transc_reg"/>
</dbReference>
<name>A0A9Y2N0X5_9PSEU</name>
<accession>A0A9Y2N0X5</accession>
<evidence type="ECO:0000259" key="5">
    <source>
        <dbReference type="PROSITE" id="PS50977"/>
    </source>
</evidence>
<protein>
    <submittedName>
        <fullName evidence="6">TetR/AcrR family transcriptional regulator</fullName>
    </submittedName>
</protein>
<dbReference type="PROSITE" id="PS01081">
    <property type="entry name" value="HTH_TETR_1"/>
    <property type="match status" value="1"/>
</dbReference>
<evidence type="ECO:0000256" key="2">
    <source>
        <dbReference type="ARBA" id="ARBA00023125"/>
    </source>
</evidence>
<dbReference type="AlphaFoldDB" id="A0A9Y2N0X5"/>